<gene>
    <name evidence="2" type="ORF">Taro_050288</name>
</gene>
<feature type="transmembrane region" description="Helical" evidence="1">
    <location>
        <begin position="127"/>
        <end position="150"/>
    </location>
</feature>
<feature type="transmembrane region" description="Helical" evidence="1">
    <location>
        <begin position="219"/>
        <end position="244"/>
    </location>
</feature>
<feature type="transmembrane region" description="Helical" evidence="1">
    <location>
        <begin position="292"/>
        <end position="315"/>
    </location>
</feature>
<dbReference type="OrthoDB" id="539709at2759"/>
<protein>
    <submittedName>
        <fullName evidence="2">Uncharacterized protein</fullName>
    </submittedName>
</protein>
<sequence length="348" mass="37063">MVAPAATPPPSTHPSADAAKVTASAEDAAAAVLACTLLVLSLASFAFILHFHLRASRRAGPHPRPRLLRLRDLNSLWAVRILLVAFACLWSLAELLRLPCLRRSLLGRNSLPEYPPSSRLQLDPCSFYVLLSQGFAEPCFFATLLFLLHASVQGKASYPNAFAAALALSLLASLPFLLSYALFLAFAPWVLSLLGISPEVFFGRDTIGFESGDRCSYPLFSTALLGGFGAVYVPWFVSTCWRAVAVVINKRLRIRLYALTSAVVVGITLQVATLALSTFWSPGDPAFEGLALAAFLGVFFSAAVGEGVLVVYPIADAIDAVSWRPPVAAATTAGDRGDGDGRTAHVSA</sequence>
<dbReference type="PANTHER" id="PTHR34116:SF9">
    <property type="entry name" value="OS08G0346600 PROTEIN"/>
    <property type="match status" value="1"/>
</dbReference>
<keyword evidence="3" id="KW-1185">Reference proteome</keyword>
<reference evidence="2" key="1">
    <citation type="submission" date="2017-07" db="EMBL/GenBank/DDBJ databases">
        <title>Taro Niue Genome Assembly and Annotation.</title>
        <authorList>
            <person name="Atibalentja N."/>
            <person name="Keating K."/>
            <person name="Fields C.J."/>
        </authorList>
    </citation>
    <scope>NUCLEOTIDE SEQUENCE</scope>
    <source>
        <strain evidence="2">Niue_2</strain>
        <tissue evidence="2">Leaf</tissue>
    </source>
</reference>
<feature type="transmembrane region" description="Helical" evidence="1">
    <location>
        <begin position="162"/>
        <end position="191"/>
    </location>
</feature>
<feature type="transmembrane region" description="Helical" evidence="1">
    <location>
        <begin position="74"/>
        <end position="93"/>
    </location>
</feature>
<name>A0A843XDJ2_COLES</name>
<evidence type="ECO:0000313" key="3">
    <source>
        <dbReference type="Proteomes" id="UP000652761"/>
    </source>
</evidence>
<dbReference type="Proteomes" id="UP000652761">
    <property type="component" value="Unassembled WGS sequence"/>
</dbReference>
<evidence type="ECO:0000256" key="1">
    <source>
        <dbReference type="SAM" id="Phobius"/>
    </source>
</evidence>
<accession>A0A843XDJ2</accession>
<dbReference type="PANTHER" id="PTHR34116">
    <property type="entry name" value="PLASMINOGEN ACTIVATOR INHIBITOR"/>
    <property type="match status" value="1"/>
</dbReference>
<dbReference type="EMBL" id="NMUH01007466">
    <property type="protein sequence ID" value="MQM17320.1"/>
    <property type="molecule type" value="Genomic_DNA"/>
</dbReference>
<proteinExistence type="predicted"/>
<evidence type="ECO:0000313" key="2">
    <source>
        <dbReference type="EMBL" id="MQM17320.1"/>
    </source>
</evidence>
<keyword evidence="1" id="KW-0472">Membrane</keyword>
<organism evidence="2 3">
    <name type="scientific">Colocasia esculenta</name>
    <name type="common">Wild taro</name>
    <name type="synonym">Arum esculentum</name>
    <dbReference type="NCBI Taxonomy" id="4460"/>
    <lineage>
        <taxon>Eukaryota</taxon>
        <taxon>Viridiplantae</taxon>
        <taxon>Streptophyta</taxon>
        <taxon>Embryophyta</taxon>
        <taxon>Tracheophyta</taxon>
        <taxon>Spermatophyta</taxon>
        <taxon>Magnoliopsida</taxon>
        <taxon>Liliopsida</taxon>
        <taxon>Araceae</taxon>
        <taxon>Aroideae</taxon>
        <taxon>Colocasieae</taxon>
        <taxon>Colocasia</taxon>
    </lineage>
</organism>
<feature type="transmembrane region" description="Helical" evidence="1">
    <location>
        <begin position="256"/>
        <end position="280"/>
    </location>
</feature>
<feature type="transmembrane region" description="Helical" evidence="1">
    <location>
        <begin position="28"/>
        <end position="53"/>
    </location>
</feature>
<keyword evidence="1" id="KW-1133">Transmembrane helix</keyword>
<comment type="caution">
    <text evidence="2">The sequence shown here is derived from an EMBL/GenBank/DDBJ whole genome shotgun (WGS) entry which is preliminary data.</text>
</comment>
<dbReference type="AlphaFoldDB" id="A0A843XDJ2"/>
<keyword evidence="1" id="KW-0812">Transmembrane</keyword>